<protein>
    <recommendedName>
        <fullName evidence="2">STI1 domain-containing protein</fullName>
    </recommendedName>
</protein>
<reference evidence="3" key="1">
    <citation type="submission" date="2023-10" db="EMBL/GenBank/DDBJ databases">
        <authorList>
            <person name="Chen Y."/>
            <person name="Shah S."/>
            <person name="Dougan E. K."/>
            <person name="Thang M."/>
            <person name="Chan C."/>
        </authorList>
    </citation>
    <scope>NUCLEOTIDE SEQUENCE [LARGE SCALE GENOMIC DNA]</scope>
</reference>
<dbReference type="SMART" id="SM00727">
    <property type="entry name" value="STI1"/>
    <property type="match status" value="2"/>
</dbReference>
<dbReference type="Proteomes" id="UP001189429">
    <property type="component" value="Unassembled WGS sequence"/>
</dbReference>
<feature type="domain" description="STI1" evidence="2">
    <location>
        <begin position="237"/>
        <end position="277"/>
    </location>
</feature>
<comment type="caution">
    <text evidence="3">The sequence shown here is derived from an EMBL/GenBank/DDBJ whole genome shotgun (WGS) entry which is preliminary data.</text>
</comment>
<dbReference type="EMBL" id="CAUYUJ010017749">
    <property type="protein sequence ID" value="CAK0877535.1"/>
    <property type="molecule type" value="Genomic_DNA"/>
</dbReference>
<feature type="compositionally biased region" description="Low complexity" evidence="1">
    <location>
        <begin position="26"/>
        <end position="36"/>
    </location>
</feature>
<feature type="compositionally biased region" description="Basic and acidic residues" evidence="1">
    <location>
        <begin position="1"/>
        <end position="15"/>
    </location>
</feature>
<evidence type="ECO:0000313" key="3">
    <source>
        <dbReference type="EMBL" id="CAK0877535.1"/>
    </source>
</evidence>
<keyword evidence="4" id="KW-1185">Reference proteome</keyword>
<organism evidence="3 4">
    <name type="scientific">Prorocentrum cordatum</name>
    <dbReference type="NCBI Taxonomy" id="2364126"/>
    <lineage>
        <taxon>Eukaryota</taxon>
        <taxon>Sar</taxon>
        <taxon>Alveolata</taxon>
        <taxon>Dinophyceae</taxon>
        <taxon>Prorocentrales</taxon>
        <taxon>Prorocentraceae</taxon>
        <taxon>Prorocentrum</taxon>
    </lineage>
</organism>
<evidence type="ECO:0000256" key="1">
    <source>
        <dbReference type="SAM" id="MobiDB-lite"/>
    </source>
</evidence>
<accession>A0ABN9VVB3</accession>
<evidence type="ECO:0000313" key="4">
    <source>
        <dbReference type="Proteomes" id="UP001189429"/>
    </source>
</evidence>
<proteinExistence type="predicted"/>
<feature type="non-terminal residue" evidence="3">
    <location>
        <position position="1"/>
    </location>
</feature>
<name>A0ABN9VVB3_9DINO</name>
<sequence>GIDEAGLKREGKHEVSAVWQEQGGQPASSSSAPAPAVDDRWVKAASSLAENPDMLKQATDAMSQMKPEDLERMMGSQPLPPGMDAKMMRSQMEHLQKNPEMLKTAMESLKAMPEDQRKQMLAARGLASGGGGGGAPAMPSPSDASAIFDNPEMLQQAIGMTQGMTDDDLSRLGVSSPEEGKAMREAAAQMASNPEMMRSMSEMMKNMSPEQMENMMNMSAKMRGGAGPGAGGPGDGPPDMASMMNDPDMMKATEDMMKNISPEMLQSMMSPEMLQSISKSSGVEIDEGRAKTIAKVLPWVLPWLMRFMRWFSYLRKVWSSSWNRKRIGLSVLVVIVAMIQHYRGW</sequence>
<dbReference type="InterPro" id="IPR006636">
    <property type="entry name" value="STI1_HS-bd"/>
</dbReference>
<feature type="domain" description="STI1" evidence="2">
    <location>
        <begin position="167"/>
        <end position="215"/>
    </location>
</feature>
<feature type="region of interest" description="Disordered" evidence="1">
    <location>
        <begin position="1"/>
        <end position="38"/>
    </location>
</feature>
<evidence type="ECO:0000259" key="2">
    <source>
        <dbReference type="SMART" id="SM00727"/>
    </source>
</evidence>
<gene>
    <name evidence="3" type="ORF">PCOR1329_LOCUS61570</name>
</gene>